<protein>
    <submittedName>
        <fullName evidence="3">Methylmalonyl-CoA carboxyltransferase</fullName>
    </submittedName>
</protein>
<name>A0A7C8HG78_9FIRM</name>
<comment type="caution">
    <text evidence="3">The sequence shown here is derived from an EMBL/GenBank/DDBJ whole genome shotgun (WGS) entry which is preliminary data.</text>
</comment>
<dbReference type="Pfam" id="PF01039">
    <property type="entry name" value="Carboxyl_trans"/>
    <property type="match status" value="1"/>
</dbReference>
<dbReference type="InterPro" id="IPR029045">
    <property type="entry name" value="ClpP/crotonase-like_dom_sf"/>
</dbReference>
<dbReference type="GO" id="GO:0004658">
    <property type="term" value="F:propionyl-CoA carboxylase activity"/>
    <property type="evidence" value="ECO:0007669"/>
    <property type="project" value="TreeGrafter"/>
</dbReference>
<organism evidence="3 4">
    <name type="scientific">Defluviitalea raffinosedens</name>
    <dbReference type="NCBI Taxonomy" id="1450156"/>
    <lineage>
        <taxon>Bacteria</taxon>
        <taxon>Bacillati</taxon>
        <taxon>Bacillota</taxon>
        <taxon>Clostridia</taxon>
        <taxon>Lachnospirales</taxon>
        <taxon>Defluviitaleaceae</taxon>
        <taxon>Defluviitalea</taxon>
    </lineage>
</organism>
<dbReference type="Proteomes" id="UP000483018">
    <property type="component" value="Unassembled WGS sequence"/>
</dbReference>
<dbReference type="PANTHER" id="PTHR43842">
    <property type="entry name" value="PROPIONYL-COA CARBOXYLASE BETA CHAIN"/>
    <property type="match status" value="1"/>
</dbReference>
<evidence type="ECO:0000259" key="1">
    <source>
        <dbReference type="PROSITE" id="PS50980"/>
    </source>
</evidence>
<dbReference type="PANTHER" id="PTHR43842:SF2">
    <property type="entry name" value="PROPIONYL-COA CARBOXYLASE BETA CHAIN, MITOCHONDRIAL"/>
    <property type="match status" value="1"/>
</dbReference>
<dbReference type="InterPro" id="IPR011763">
    <property type="entry name" value="COA_CT_C"/>
</dbReference>
<evidence type="ECO:0000313" key="3">
    <source>
        <dbReference type="EMBL" id="KAE9629843.1"/>
    </source>
</evidence>
<reference evidence="3 4" key="1">
    <citation type="submission" date="2019-12" db="EMBL/GenBank/DDBJ databases">
        <title>Defluviitalea raffinosedens, isolated from a biogas fermenter, genome sequencing and characterization.</title>
        <authorList>
            <person name="Rettenmaier R."/>
            <person name="Schneider M."/>
            <person name="Neuhaus K."/>
            <person name="Liebl W."/>
            <person name="Zverlov V."/>
        </authorList>
    </citation>
    <scope>NUCLEOTIDE SEQUENCE [LARGE SCALE GENOMIC DNA]</scope>
    <source>
        <strain evidence="3 4">249c-K6</strain>
    </source>
</reference>
<dbReference type="AlphaFoldDB" id="A0A7C8HG78"/>
<dbReference type="PROSITE" id="PS50989">
    <property type="entry name" value="COA_CT_CTER"/>
    <property type="match status" value="1"/>
</dbReference>
<evidence type="ECO:0000313" key="4">
    <source>
        <dbReference type="Proteomes" id="UP000483018"/>
    </source>
</evidence>
<dbReference type="RefSeq" id="WP_158741576.1">
    <property type="nucleotide sequence ID" value="NZ_WSLF01000016.1"/>
</dbReference>
<feature type="domain" description="CoA carboxyltransferase N-terminal" evidence="1">
    <location>
        <begin position="3"/>
        <end position="259"/>
    </location>
</feature>
<sequence>MSTLSKVNELDARRSAIKMGGGEAEIKKLHTDGKLTARERIEKFLDENSFVEIGTFVTHRSTAFNMADKEAPADGVVTGYGTVEGRLVYVYSQDSTVLGGSVGEMHAQKINSLYDQAMKMGAPIVAFLDSAGLRLQESVDGLDGYGKLFLRQSLASGVIPQISVILGDCVGGAGFIPGLSDFTFMVSKNARLFMNSPNTIEGPEGKSATFDTIGSAKVHSEKSGMVHFQYDKEEECIENVRKLIAYLPANNLEDAPVYEVNDDLNRVDSVLNSIVPDDLNASFDIKTVIRSLADDRELFEVQAQFAKNLVVGFIRLNGSTVGIVANQSQEEGGLLDSKAAQKGAEFIQFCDAFNIPIVSITDVAGFRASVEEEQRGVLKQSSKLVYAFAHATVPKVNVIVRKAFGSAYIAMNSKHIGADIVFAWPTAQISVMNPEGAVNIMYAEELKTSEDPHSLRAEKIEEFSAMQASPYTVAARGYIDDIIEPAATRKRVIAALEMLYSKREQRPTKKHGTV</sequence>
<proteinExistence type="predicted"/>
<feature type="domain" description="CoA carboxyltransferase C-terminal" evidence="2">
    <location>
        <begin position="266"/>
        <end position="498"/>
    </location>
</feature>
<keyword evidence="4" id="KW-1185">Reference proteome</keyword>
<evidence type="ECO:0000259" key="2">
    <source>
        <dbReference type="PROSITE" id="PS50989"/>
    </source>
</evidence>
<dbReference type="SUPFAM" id="SSF52096">
    <property type="entry name" value="ClpP/crotonase"/>
    <property type="match status" value="2"/>
</dbReference>
<dbReference type="OrthoDB" id="9803706at2"/>
<gene>
    <name evidence="3" type="ORF">GND95_12980</name>
</gene>
<dbReference type="InterPro" id="IPR034733">
    <property type="entry name" value="AcCoA_carboxyl_beta"/>
</dbReference>
<dbReference type="EMBL" id="WSLF01000016">
    <property type="protein sequence ID" value="KAE9629843.1"/>
    <property type="molecule type" value="Genomic_DNA"/>
</dbReference>
<dbReference type="GO" id="GO:0016740">
    <property type="term" value="F:transferase activity"/>
    <property type="evidence" value="ECO:0007669"/>
    <property type="project" value="UniProtKB-KW"/>
</dbReference>
<dbReference type="InterPro" id="IPR051047">
    <property type="entry name" value="AccD/PCCB"/>
</dbReference>
<dbReference type="Gene3D" id="3.90.226.10">
    <property type="entry name" value="2-enoyl-CoA Hydratase, Chain A, domain 1"/>
    <property type="match status" value="2"/>
</dbReference>
<dbReference type="PROSITE" id="PS50980">
    <property type="entry name" value="COA_CT_NTER"/>
    <property type="match status" value="1"/>
</dbReference>
<dbReference type="InterPro" id="IPR011762">
    <property type="entry name" value="COA_CT_N"/>
</dbReference>
<keyword evidence="3" id="KW-0808">Transferase</keyword>
<accession>A0A7C8HG78</accession>